<name>A0A261F1T2_9BIFI</name>
<proteinExistence type="predicted"/>
<dbReference type="RefSeq" id="WP_094727024.1">
    <property type="nucleotide sequence ID" value="NZ_JBHLWS010000001.1"/>
</dbReference>
<feature type="compositionally biased region" description="Basic and acidic residues" evidence="1">
    <location>
        <begin position="113"/>
        <end position="125"/>
    </location>
</feature>
<dbReference type="Proteomes" id="UP000243657">
    <property type="component" value="Unassembled WGS sequence"/>
</dbReference>
<evidence type="ECO:0000313" key="4">
    <source>
        <dbReference type="EMBL" id="OZG53080.1"/>
    </source>
</evidence>
<feature type="domain" description="Excalibur calcium-binding" evidence="3">
    <location>
        <begin position="415"/>
        <end position="451"/>
    </location>
</feature>
<dbReference type="AlphaFoldDB" id="A0A261F1T2"/>
<protein>
    <submittedName>
        <fullName evidence="4">Excalibur domain-containing protein</fullName>
    </submittedName>
</protein>
<dbReference type="InterPro" id="IPR008613">
    <property type="entry name" value="Excalibur_Ca-bd_domain"/>
</dbReference>
<dbReference type="InterPro" id="IPR011089">
    <property type="entry name" value="GmrSD_C"/>
</dbReference>
<feature type="transmembrane region" description="Helical" evidence="2">
    <location>
        <begin position="77"/>
        <end position="94"/>
    </location>
</feature>
<evidence type="ECO:0000259" key="3">
    <source>
        <dbReference type="SMART" id="SM00894"/>
    </source>
</evidence>
<feature type="transmembrane region" description="Helical" evidence="2">
    <location>
        <begin position="12"/>
        <end position="30"/>
    </location>
</feature>
<keyword evidence="2" id="KW-1133">Transmembrane helix</keyword>
<gene>
    <name evidence="4" type="ORF">ALMA_1382</name>
</gene>
<dbReference type="PANTHER" id="PTHR24094">
    <property type="entry name" value="SECRETED PROTEIN"/>
    <property type="match status" value="1"/>
</dbReference>
<feature type="compositionally biased region" description="Low complexity" evidence="1">
    <location>
        <begin position="367"/>
        <end position="377"/>
    </location>
</feature>
<dbReference type="PANTHER" id="PTHR24094:SF15">
    <property type="entry name" value="AMP-DEPENDENT SYNTHETASE_LIGASE DOMAIN-CONTAINING PROTEIN-RELATED"/>
    <property type="match status" value="1"/>
</dbReference>
<keyword evidence="5" id="KW-1185">Reference proteome</keyword>
<feature type="compositionally biased region" description="Basic and acidic residues" evidence="1">
    <location>
        <begin position="440"/>
        <end position="452"/>
    </location>
</feature>
<evidence type="ECO:0000256" key="1">
    <source>
        <dbReference type="SAM" id="MobiDB-lite"/>
    </source>
</evidence>
<reference evidence="4 5" key="1">
    <citation type="journal article" date="2017" name="BMC Genomics">
        <title>Comparative genomic and phylogenomic analyses of the Bifidobacteriaceae family.</title>
        <authorList>
            <person name="Lugli G.A."/>
            <person name="Milani C."/>
            <person name="Turroni F."/>
            <person name="Duranti S."/>
            <person name="Mancabelli L."/>
            <person name="Mangifesta M."/>
            <person name="Ferrario C."/>
            <person name="Modesto M."/>
            <person name="Mattarelli P."/>
            <person name="Jiri K."/>
            <person name="van Sinderen D."/>
            <person name="Ventura M."/>
        </authorList>
    </citation>
    <scope>NUCLEOTIDE SEQUENCE [LARGE SCALE GENOMIC DNA]</scope>
    <source>
        <strain evidence="4 5">DSM 24762</strain>
    </source>
</reference>
<keyword evidence="2" id="KW-0472">Membrane</keyword>
<organism evidence="4 5">
    <name type="scientific">Alloscardovia macacae</name>
    <dbReference type="NCBI Taxonomy" id="1160091"/>
    <lineage>
        <taxon>Bacteria</taxon>
        <taxon>Bacillati</taxon>
        <taxon>Actinomycetota</taxon>
        <taxon>Actinomycetes</taxon>
        <taxon>Bifidobacteriales</taxon>
        <taxon>Bifidobacteriaceae</taxon>
        <taxon>Alloscardovia</taxon>
    </lineage>
</organism>
<dbReference type="EMBL" id="MWWT01000009">
    <property type="protein sequence ID" value="OZG53080.1"/>
    <property type="molecule type" value="Genomic_DNA"/>
</dbReference>
<dbReference type="Pfam" id="PF05901">
    <property type="entry name" value="Excalibur"/>
    <property type="match status" value="1"/>
</dbReference>
<feature type="compositionally biased region" description="Low complexity" evidence="1">
    <location>
        <begin position="103"/>
        <end position="112"/>
    </location>
</feature>
<comment type="caution">
    <text evidence="4">The sequence shown here is derived from an EMBL/GenBank/DDBJ whole genome shotgun (WGS) entry which is preliminary data.</text>
</comment>
<dbReference type="Pfam" id="PF07510">
    <property type="entry name" value="GmrSD_C"/>
    <property type="match status" value="1"/>
</dbReference>
<sequence>MTTTYRPHATGRLLSSIFILSIISLILAVIRPVAALGVLTAFIALILCAIQGVSILRARKRGEDIHPAVTFGKISLTAGRFAIILAVIFCIAAVNTPPSSATPAPEKPAAVVAEKKKDDSAEKKRKAEAEAEAAAAAAAAKEAAEAQKKAEEEKARIDLENAKNEQGTALNVLATLAVKGRAPKTGYTRTQFGSPWMDMDRNGCDTRNDILKRDLTGISTDAKSHGCKVLSGTLADPYTGTTIAFTRGRSSSSAVQIDHVVALSDAWQKGAQQLDATRRQAFANDPYNLLAVDGPENMQKSDGDAATWLPPRKDYRCAYVARQIGVKAKYTLWVTQAEHDAMERVLTSCPSERVPEDNGLNLGSVQGQGEAAQAAPQQPAPAPEPQPQPAPAPAPQPAPAPAPQPQSQPQGGDVSYPNCAAVRTAGKAPLHAGEPGYSYKLDRDRDGVACER</sequence>
<feature type="region of interest" description="Disordered" evidence="1">
    <location>
        <begin position="98"/>
        <end position="125"/>
    </location>
</feature>
<feature type="region of interest" description="Disordered" evidence="1">
    <location>
        <begin position="351"/>
        <end position="452"/>
    </location>
</feature>
<dbReference type="SMART" id="SM00894">
    <property type="entry name" value="Excalibur"/>
    <property type="match status" value="1"/>
</dbReference>
<evidence type="ECO:0000256" key="2">
    <source>
        <dbReference type="SAM" id="Phobius"/>
    </source>
</evidence>
<accession>A0A261F1T2</accession>
<feature type="transmembrane region" description="Helical" evidence="2">
    <location>
        <begin position="36"/>
        <end position="56"/>
    </location>
</feature>
<feature type="compositionally biased region" description="Pro residues" evidence="1">
    <location>
        <begin position="378"/>
        <end position="406"/>
    </location>
</feature>
<keyword evidence="2" id="KW-0812">Transmembrane</keyword>
<evidence type="ECO:0000313" key="5">
    <source>
        <dbReference type="Proteomes" id="UP000243657"/>
    </source>
</evidence>